<dbReference type="EMBL" id="JABEPQ010000003">
    <property type="protein sequence ID" value="NNM47074.1"/>
    <property type="molecule type" value="Genomic_DNA"/>
</dbReference>
<dbReference type="PROSITE" id="PS50987">
    <property type="entry name" value="HTH_ARSR_2"/>
    <property type="match status" value="1"/>
</dbReference>
<dbReference type="SUPFAM" id="SSF46785">
    <property type="entry name" value="Winged helix' DNA-binding domain"/>
    <property type="match status" value="1"/>
</dbReference>
<keyword evidence="1" id="KW-0805">Transcription regulation</keyword>
<dbReference type="RefSeq" id="WP_171244211.1">
    <property type="nucleotide sequence ID" value="NZ_JABEPQ010000003.1"/>
</dbReference>
<keyword evidence="6" id="KW-1185">Reference proteome</keyword>
<evidence type="ECO:0000256" key="2">
    <source>
        <dbReference type="ARBA" id="ARBA00023125"/>
    </source>
</evidence>
<dbReference type="PRINTS" id="PR00778">
    <property type="entry name" value="HTHARSR"/>
</dbReference>
<dbReference type="PANTHER" id="PTHR33154">
    <property type="entry name" value="TRANSCRIPTIONAL REGULATOR, ARSR FAMILY"/>
    <property type="match status" value="1"/>
</dbReference>
<evidence type="ECO:0000259" key="4">
    <source>
        <dbReference type="PROSITE" id="PS50987"/>
    </source>
</evidence>
<dbReference type="Proteomes" id="UP000588586">
    <property type="component" value="Unassembled WGS sequence"/>
</dbReference>
<dbReference type="InterPro" id="IPR001845">
    <property type="entry name" value="HTH_ArsR_DNA-bd_dom"/>
</dbReference>
<protein>
    <submittedName>
        <fullName evidence="5">Helix-turn-helix transcriptional regulator</fullName>
    </submittedName>
</protein>
<reference evidence="5 6" key="1">
    <citation type="submission" date="2020-04" db="EMBL/GenBank/DDBJ databases">
        <title>Knoellia sp. isolate from air conditioner.</title>
        <authorList>
            <person name="Chea S."/>
            <person name="Kim D.-U."/>
        </authorList>
    </citation>
    <scope>NUCLEOTIDE SEQUENCE [LARGE SCALE GENOMIC DNA]</scope>
    <source>
        <strain evidence="5 6">DB2414S</strain>
    </source>
</reference>
<dbReference type="InterPro" id="IPR011991">
    <property type="entry name" value="ArsR-like_HTH"/>
</dbReference>
<evidence type="ECO:0000313" key="5">
    <source>
        <dbReference type="EMBL" id="NNM47074.1"/>
    </source>
</evidence>
<evidence type="ECO:0000256" key="1">
    <source>
        <dbReference type="ARBA" id="ARBA00023015"/>
    </source>
</evidence>
<proteinExistence type="predicted"/>
<dbReference type="InterPro" id="IPR036388">
    <property type="entry name" value="WH-like_DNA-bd_sf"/>
</dbReference>
<organism evidence="5 6">
    <name type="scientific">Knoellia koreensis</name>
    <dbReference type="NCBI Taxonomy" id="2730921"/>
    <lineage>
        <taxon>Bacteria</taxon>
        <taxon>Bacillati</taxon>
        <taxon>Actinomycetota</taxon>
        <taxon>Actinomycetes</taxon>
        <taxon>Micrococcales</taxon>
        <taxon>Intrasporangiaceae</taxon>
        <taxon>Knoellia</taxon>
    </lineage>
</organism>
<dbReference type="InterPro" id="IPR051081">
    <property type="entry name" value="HTH_MetalResp_TranReg"/>
</dbReference>
<dbReference type="Pfam" id="PF12840">
    <property type="entry name" value="HTH_20"/>
    <property type="match status" value="1"/>
</dbReference>
<dbReference type="CDD" id="cd00090">
    <property type="entry name" value="HTH_ARSR"/>
    <property type="match status" value="1"/>
</dbReference>
<dbReference type="Gene3D" id="1.10.10.10">
    <property type="entry name" value="Winged helix-like DNA-binding domain superfamily/Winged helix DNA-binding domain"/>
    <property type="match status" value="1"/>
</dbReference>
<accession>A0A849HKJ9</accession>
<dbReference type="AlphaFoldDB" id="A0A849HKJ9"/>
<evidence type="ECO:0000313" key="6">
    <source>
        <dbReference type="Proteomes" id="UP000588586"/>
    </source>
</evidence>
<dbReference type="PANTHER" id="PTHR33154:SF33">
    <property type="entry name" value="TRANSCRIPTIONAL REPRESSOR SDPR"/>
    <property type="match status" value="1"/>
</dbReference>
<feature type="domain" description="HTH arsR-type" evidence="4">
    <location>
        <begin position="1"/>
        <end position="95"/>
    </location>
</feature>
<dbReference type="SMART" id="SM00418">
    <property type="entry name" value="HTH_ARSR"/>
    <property type="match status" value="1"/>
</dbReference>
<dbReference type="NCBIfam" id="NF033788">
    <property type="entry name" value="HTH_metalloreg"/>
    <property type="match status" value="1"/>
</dbReference>
<comment type="caution">
    <text evidence="5">The sequence shown here is derived from an EMBL/GenBank/DDBJ whole genome shotgun (WGS) entry which is preliminary data.</text>
</comment>
<keyword evidence="3" id="KW-0804">Transcription</keyword>
<dbReference type="InterPro" id="IPR036390">
    <property type="entry name" value="WH_DNA-bd_sf"/>
</dbReference>
<keyword evidence="2" id="KW-0238">DNA-binding</keyword>
<name>A0A849HKJ9_9MICO</name>
<sequence>MSRRDGDVVEVFAALGDRTRQDLLDLLARGQGSSSAALAEPLGVTRQAVEKHLRLLEQVGLVTARRDGRRVAWAVRPETVRRSAQWLEARSAEWERQLALVKAAAEKADGA</sequence>
<evidence type="ECO:0000256" key="3">
    <source>
        <dbReference type="ARBA" id="ARBA00023163"/>
    </source>
</evidence>
<dbReference type="GO" id="GO:0003677">
    <property type="term" value="F:DNA binding"/>
    <property type="evidence" value="ECO:0007669"/>
    <property type="project" value="UniProtKB-KW"/>
</dbReference>
<gene>
    <name evidence="5" type="ORF">HJG52_13815</name>
</gene>
<dbReference type="GO" id="GO:0003700">
    <property type="term" value="F:DNA-binding transcription factor activity"/>
    <property type="evidence" value="ECO:0007669"/>
    <property type="project" value="InterPro"/>
</dbReference>